<dbReference type="Proteomes" id="UP001153555">
    <property type="component" value="Unassembled WGS sequence"/>
</dbReference>
<keyword evidence="4" id="KW-1185">Reference proteome</keyword>
<dbReference type="PANTHER" id="PTHR46137:SF7">
    <property type="entry name" value="LRAT DOMAIN-CONTAINING PROTEIN"/>
    <property type="match status" value="1"/>
</dbReference>
<sequence>MGFISHRVSRNDLEAGDHIYTYRTAFIYSHHGIYVGRDKVVHFTQDQQSSSSNGSSSSSSSNGSSLSSSSSGSNSCFSSSIPSSRATTCLGIPDCDFRKDGSGVIMSCLNCFLGDGSLYRFQYSSSTLAFVIKFRGGVCSTAQSDSPETVVHRAIWRLMPKGPLNGNIPWSRDANNVVEEPRLNL</sequence>
<evidence type="ECO:0000313" key="3">
    <source>
        <dbReference type="EMBL" id="CAA0836753.1"/>
    </source>
</evidence>
<dbReference type="Gene3D" id="3.90.1720.10">
    <property type="entry name" value="endopeptidase domain like (from Nostoc punctiforme)"/>
    <property type="match status" value="1"/>
</dbReference>
<dbReference type="EMBL" id="CACSLK010030184">
    <property type="protein sequence ID" value="CAA0836753.1"/>
    <property type="molecule type" value="Genomic_DNA"/>
</dbReference>
<evidence type="ECO:0000313" key="4">
    <source>
        <dbReference type="Proteomes" id="UP001153555"/>
    </source>
</evidence>
<feature type="region of interest" description="Disordered" evidence="1">
    <location>
        <begin position="45"/>
        <end position="74"/>
    </location>
</feature>
<dbReference type="InterPro" id="IPR007053">
    <property type="entry name" value="LRAT_dom"/>
</dbReference>
<gene>
    <name evidence="3" type="ORF">SHERM_03813</name>
</gene>
<dbReference type="PROSITE" id="PS51934">
    <property type="entry name" value="LRAT"/>
    <property type="match status" value="1"/>
</dbReference>
<evidence type="ECO:0000259" key="2">
    <source>
        <dbReference type="PROSITE" id="PS51934"/>
    </source>
</evidence>
<comment type="caution">
    <text evidence="3">The sequence shown here is derived from an EMBL/GenBank/DDBJ whole genome shotgun (WGS) entry which is preliminary data.</text>
</comment>
<feature type="compositionally biased region" description="Low complexity" evidence="1">
    <location>
        <begin position="49"/>
        <end position="74"/>
    </location>
</feature>
<dbReference type="Pfam" id="PF04970">
    <property type="entry name" value="LRAT"/>
    <property type="match status" value="1"/>
</dbReference>
<feature type="domain" description="LRAT" evidence="2">
    <location>
        <begin position="20"/>
        <end position="185"/>
    </location>
</feature>
<dbReference type="OrthoDB" id="421951at2759"/>
<organism evidence="3 4">
    <name type="scientific">Striga hermonthica</name>
    <name type="common">Purple witchweed</name>
    <name type="synonym">Buchnera hermonthica</name>
    <dbReference type="NCBI Taxonomy" id="68872"/>
    <lineage>
        <taxon>Eukaryota</taxon>
        <taxon>Viridiplantae</taxon>
        <taxon>Streptophyta</taxon>
        <taxon>Embryophyta</taxon>
        <taxon>Tracheophyta</taxon>
        <taxon>Spermatophyta</taxon>
        <taxon>Magnoliopsida</taxon>
        <taxon>eudicotyledons</taxon>
        <taxon>Gunneridae</taxon>
        <taxon>Pentapetalae</taxon>
        <taxon>asterids</taxon>
        <taxon>lamiids</taxon>
        <taxon>Lamiales</taxon>
        <taxon>Orobanchaceae</taxon>
        <taxon>Buchnereae</taxon>
        <taxon>Striga</taxon>
    </lineage>
</organism>
<proteinExistence type="predicted"/>
<dbReference type="PANTHER" id="PTHR46137">
    <property type="entry name" value="OS05G0310600 PROTEIN"/>
    <property type="match status" value="1"/>
</dbReference>
<protein>
    <submittedName>
        <fullName evidence="3">NC domain-containing protein-related</fullName>
    </submittedName>
</protein>
<reference evidence="3" key="1">
    <citation type="submission" date="2019-12" db="EMBL/GenBank/DDBJ databases">
        <authorList>
            <person name="Scholes J."/>
        </authorList>
    </citation>
    <scope>NUCLEOTIDE SEQUENCE</scope>
</reference>
<evidence type="ECO:0000256" key="1">
    <source>
        <dbReference type="SAM" id="MobiDB-lite"/>
    </source>
</evidence>
<dbReference type="AlphaFoldDB" id="A0A9N7RLR7"/>
<name>A0A9N7RLR7_STRHE</name>
<accession>A0A9N7RLR7</accession>